<feature type="region of interest" description="Disordered" evidence="5">
    <location>
        <begin position="300"/>
        <end position="373"/>
    </location>
</feature>
<dbReference type="Pfam" id="PF00642">
    <property type="entry name" value="zf-CCCH"/>
    <property type="match status" value="2"/>
</dbReference>
<sequence length="633" mass="69577">MSESIFQGTILCKFHAKGKCQKGESCKFAHGKTALKFKPDLSKTKMCATFRVNGACKYGEDCTYAHDRSEIRRNIMKKKEVGLRPPAPTAPRSVSAPDQMLTSALFARLREMDETEWIEYIDKYVLVKDVVGPGRWSVGDASQGSSRPGATTSTAGQAIESWWAGLKRILPVNIGLMSCSNATHELEKALKAKYTQARAKELYAFRNFDILSFENVERIYILPCKDPAMAVIQVCIALEALGCWHHDAARLSLGALKHTLHAVAETSAKIASARTKGTSGHRDPQLPLQRLRHFTTKILPESVESMRPSTGRPVNVARGSSSAWRSREDMEARASETTRRRRAQAQALDAPQKKSGQSSAQLAARPSSDRSVRLAEATKGLRSTSFTKHVEGFHVVQELQTTPAEAKTHGLGVLFAKMTKVDDLDLSLPIPARSERSNSEASTVCPPNMTSTCCVEDIETPFSRTVTWASSYSAADSVSDFEEEELPCLGALVGRSATWADTSMEAEDHPAPAGRSATWAHGSTRQFGNIKWQVVFTQSGKCLLLDDFSDGLRQSWEVGADALPQPVVKRPPGFNSRRLLIVCGTWTQAGPPWLWADQTSGREPLTVPVMAWRLTGILEICLIQYLLASKRLA</sequence>
<name>A0A1Q9EJN9_SYMMI</name>
<feature type="zinc finger region" description="C3H1-type" evidence="4">
    <location>
        <begin position="41"/>
        <end position="69"/>
    </location>
</feature>
<comment type="caution">
    <text evidence="7">The sequence shown here is derived from an EMBL/GenBank/DDBJ whole genome shotgun (WGS) entry which is preliminary data.</text>
</comment>
<feature type="zinc finger region" description="C3H1-type" evidence="4">
    <location>
        <begin position="6"/>
        <end position="33"/>
    </location>
</feature>
<dbReference type="InterPro" id="IPR036855">
    <property type="entry name" value="Znf_CCCH_sf"/>
</dbReference>
<evidence type="ECO:0000259" key="6">
    <source>
        <dbReference type="PROSITE" id="PS50103"/>
    </source>
</evidence>
<reference evidence="7 8" key="1">
    <citation type="submission" date="2016-02" db="EMBL/GenBank/DDBJ databases">
        <title>Genome analysis of coral dinoflagellate symbionts highlights evolutionary adaptations to a symbiotic lifestyle.</title>
        <authorList>
            <person name="Aranda M."/>
            <person name="Li Y."/>
            <person name="Liew Y.J."/>
            <person name="Baumgarten S."/>
            <person name="Simakov O."/>
            <person name="Wilson M."/>
            <person name="Piel J."/>
            <person name="Ashoor H."/>
            <person name="Bougouffa S."/>
            <person name="Bajic V.B."/>
            <person name="Ryu T."/>
            <person name="Ravasi T."/>
            <person name="Bayer T."/>
            <person name="Micklem G."/>
            <person name="Kim H."/>
            <person name="Bhak J."/>
            <person name="Lajeunesse T.C."/>
            <person name="Voolstra C.R."/>
        </authorList>
    </citation>
    <scope>NUCLEOTIDE SEQUENCE [LARGE SCALE GENOMIC DNA]</scope>
    <source>
        <strain evidence="7 8">CCMP2467</strain>
    </source>
</reference>
<keyword evidence="2 4" id="KW-0863">Zinc-finger</keyword>
<dbReference type="SMART" id="SM00356">
    <property type="entry name" value="ZnF_C3H1"/>
    <property type="match status" value="2"/>
</dbReference>
<dbReference type="Gene3D" id="4.10.1000.10">
    <property type="entry name" value="Zinc finger, CCCH-type"/>
    <property type="match status" value="2"/>
</dbReference>
<feature type="compositionally biased region" description="Basic and acidic residues" evidence="5">
    <location>
        <begin position="325"/>
        <end position="338"/>
    </location>
</feature>
<dbReference type="InterPro" id="IPR000571">
    <property type="entry name" value="Znf_CCCH"/>
</dbReference>
<organism evidence="7 8">
    <name type="scientific">Symbiodinium microadriaticum</name>
    <name type="common">Dinoflagellate</name>
    <name type="synonym">Zooxanthella microadriatica</name>
    <dbReference type="NCBI Taxonomy" id="2951"/>
    <lineage>
        <taxon>Eukaryota</taxon>
        <taxon>Sar</taxon>
        <taxon>Alveolata</taxon>
        <taxon>Dinophyceae</taxon>
        <taxon>Suessiales</taxon>
        <taxon>Symbiodiniaceae</taxon>
        <taxon>Symbiodinium</taxon>
    </lineage>
</organism>
<accession>A0A1Q9EJN9</accession>
<feature type="domain" description="C3H1-type" evidence="6">
    <location>
        <begin position="41"/>
        <end position="69"/>
    </location>
</feature>
<dbReference type="Proteomes" id="UP000186817">
    <property type="component" value="Unassembled WGS sequence"/>
</dbReference>
<dbReference type="OrthoDB" id="413359at2759"/>
<keyword evidence="8" id="KW-1185">Reference proteome</keyword>
<dbReference type="SUPFAM" id="SSF90229">
    <property type="entry name" value="CCCH zinc finger"/>
    <property type="match status" value="2"/>
</dbReference>
<dbReference type="AlphaFoldDB" id="A0A1Q9EJN9"/>
<feature type="domain" description="C3H1-type" evidence="6">
    <location>
        <begin position="6"/>
        <end position="33"/>
    </location>
</feature>
<evidence type="ECO:0000313" key="7">
    <source>
        <dbReference type="EMBL" id="OLQ07649.1"/>
    </source>
</evidence>
<evidence type="ECO:0000256" key="5">
    <source>
        <dbReference type="SAM" id="MobiDB-lite"/>
    </source>
</evidence>
<gene>
    <name evidence="7" type="primary">zfp36l2</name>
    <name evidence="7" type="ORF">AK812_SmicGene8930</name>
</gene>
<keyword evidence="1 4" id="KW-0479">Metal-binding</keyword>
<dbReference type="PROSITE" id="PS50103">
    <property type="entry name" value="ZF_C3H1"/>
    <property type="match status" value="2"/>
</dbReference>
<proteinExistence type="predicted"/>
<evidence type="ECO:0000256" key="2">
    <source>
        <dbReference type="ARBA" id="ARBA00022771"/>
    </source>
</evidence>
<dbReference type="GO" id="GO:0008270">
    <property type="term" value="F:zinc ion binding"/>
    <property type="evidence" value="ECO:0007669"/>
    <property type="project" value="UniProtKB-KW"/>
</dbReference>
<evidence type="ECO:0000256" key="3">
    <source>
        <dbReference type="ARBA" id="ARBA00022833"/>
    </source>
</evidence>
<keyword evidence="3 4" id="KW-0862">Zinc</keyword>
<evidence type="ECO:0000313" key="8">
    <source>
        <dbReference type="Proteomes" id="UP000186817"/>
    </source>
</evidence>
<dbReference type="EMBL" id="LSRX01000134">
    <property type="protein sequence ID" value="OLQ07649.1"/>
    <property type="molecule type" value="Genomic_DNA"/>
</dbReference>
<evidence type="ECO:0000256" key="4">
    <source>
        <dbReference type="PROSITE-ProRule" id="PRU00723"/>
    </source>
</evidence>
<evidence type="ECO:0000256" key="1">
    <source>
        <dbReference type="ARBA" id="ARBA00022723"/>
    </source>
</evidence>
<protein>
    <submittedName>
        <fullName evidence="7">Zinc finger protein 36, C3H1 type-like 2</fullName>
    </submittedName>
</protein>